<accession>A0A409WD93</accession>
<reference evidence="1 2" key="1">
    <citation type="journal article" date="2018" name="Evol. Lett.">
        <title>Horizontal gene cluster transfer increased hallucinogenic mushroom diversity.</title>
        <authorList>
            <person name="Reynolds H.T."/>
            <person name="Vijayakumar V."/>
            <person name="Gluck-Thaler E."/>
            <person name="Korotkin H.B."/>
            <person name="Matheny P.B."/>
            <person name="Slot J.C."/>
        </authorList>
    </citation>
    <scope>NUCLEOTIDE SEQUENCE [LARGE SCALE GENOMIC DNA]</scope>
    <source>
        <strain evidence="1 2">SRW20</strain>
    </source>
</reference>
<dbReference type="Proteomes" id="UP000284706">
    <property type="component" value="Unassembled WGS sequence"/>
</dbReference>
<dbReference type="InterPro" id="IPR032675">
    <property type="entry name" value="LRR_dom_sf"/>
</dbReference>
<dbReference type="EMBL" id="NHYE01005154">
    <property type="protein sequence ID" value="PPQ76484.1"/>
    <property type="molecule type" value="Genomic_DNA"/>
</dbReference>
<dbReference type="SUPFAM" id="SSF52047">
    <property type="entry name" value="RNI-like"/>
    <property type="match status" value="1"/>
</dbReference>
<evidence type="ECO:0000313" key="2">
    <source>
        <dbReference type="Proteomes" id="UP000284706"/>
    </source>
</evidence>
<proteinExistence type="predicted"/>
<organism evidence="1 2">
    <name type="scientific">Gymnopilus dilepis</name>
    <dbReference type="NCBI Taxonomy" id="231916"/>
    <lineage>
        <taxon>Eukaryota</taxon>
        <taxon>Fungi</taxon>
        <taxon>Dikarya</taxon>
        <taxon>Basidiomycota</taxon>
        <taxon>Agaricomycotina</taxon>
        <taxon>Agaricomycetes</taxon>
        <taxon>Agaricomycetidae</taxon>
        <taxon>Agaricales</taxon>
        <taxon>Agaricineae</taxon>
        <taxon>Hymenogastraceae</taxon>
        <taxon>Gymnopilus</taxon>
    </lineage>
</organism>
<dbReference type="Gene3D" id="3.80.10.10">
    <property type="entry name" value="Ribonuclease Inhibitor"/>
    <property type="match status" value="1"/>
</dbReference>
<keyword evidence="2" id="KW-1185">Reference proteome</keyword>
<dbReference type="AlphaFoldDB" id="A0A409WD93"/>
<evidence type="ECO:0000313" key="1">
    <source>
        <dbReference type="EMBL" id="PPQ76484.1"/>
    </source>
</evidence>
<name>A0A409WD93_9AGAR</name>
<gene>
    <name evidence="1" type="ORF">CVT26_012516</name>
</gene>
<evidence type="ECO:0008006" key="3">
    <source>
        <dbReference type="Google" id="ProtNLM"/>
    </source>
</evidence>
<sequence>MSEPPSSLCALSPELFPLVAENLPLHARPSSLHSLLLTNRYLYYTIYPVLCSCIILRNVRDAVDVLHKILSNSDFSGRVEQLHIMSELFFYTGPSEDPTFLIDVFRQAVSTGSLLRLKTLSLCMQNPRRAIYASKALRLHQFDDHFWNDLTTNCPRLRSVTIEDSYDFDFVFSQLPTLQSQALSRLALNNIDMSSSSLLSLEFPALKSLSISLVFLEHTSEAMTFWRRHPLLECLELYFATGSAWFDDSIARENPLPNLRYLRVDFFAARGLAPILPQFIGLSVHNIVEAQVPYFLQEISKNPLPHLKSLEIFLTEAGFGVFNENGAAEHFGVQYFEGFIPSIALASPGLEELVLHGKAYEPSVVHSTLAKYFSSTG</sequence>
<dbReference type="InParanoid" id="A0A409WD93"/>
<protein>
    <recommendedName>
        <fullName evidence="3">F-box domain-containing protein</fullName>
    </recommendedName>
</protein>
<comment type="caution">
    <text evidence="1">The sequence shown here is derived from an EMBL/GenBank/DDBJ whole genome shotgun (WGS) entry which is preliminary data.</text>
</comment>